<comment type="caution">
    <text evidence="1">The sequence shown here is derived from an EMBL/GenBank/DDBJ whole genome shotgun (WGS) entry which is preliminary data.</text>
</comment>
<dbReference type="AlphaFoldDB" id="A0A261S2Z5"/>
<dbReference type="EMBL" id="NEVM01000005">
    <property type="protein sequence ID" value="OZI31719.1"/>
    <property type="molecule type" value="Genomic_DNA"/>
</dbReference>
<dbReference type="Gene3D" id="3.10.450.530">
    <property type="entry name" value="Ribonuclease toxin, BrnT, of type II toxin-antitoxin system"/>
    <property type="match status" value="1"/>
</dbReference>
<dbReference type="OrthoDB" id="9798158at2"/>
<protein>
    <recommendedName>
        <fullName evidence="3">BrnT family toxin</fullName>
    </recommendedName>
</protein>
<name>A0A261S2Z5_9BORD</name>
<gene>
    <name evidence="1" type="ORF">CAL29_28000</name>
</gene>
<proteinExistence type="predicted"/>
<dbReference type="RefSeq" id="WP_094856125.1">
    <property type="nucleotide sequence ID" value="NZ_NEVM01000005.1"/>
</dbReference>
<evidence type="ECO:0008006" key="3">
    <source>
        <dbReference type="Google" id="ProtNLM"/>
    </source>
</evidence>
<dbReference type="InterPro" id="IPR038573">
    <property type="entry name" value="BrnT_sf"/>
</dbReference>
<keyword evidence="2" id="KW-1185">Reference proteome</keyword>
<reference evidence="2" key="1">
    <citation type="submission" date="2017-05" db="EMBL/GenBank/DDBJ databases">
        <title>Complete and WGS of Bordetella genogroups.</title>
        <authorList>
            <person name="Spilker T."/>
            <person name="Lipuma J."/>
        </authorList>
    </citation>
    <scope>NUCLEOTIDE SEQUENCE [LARGE SCALE GENOMIC DNA]</scope>
    <source>
        <strain evidence="2">AU16122</strain>
    </source>
</reference>
<organism evidence="1 2">
    <name type="scientific">Bordetella genomosp. 10</name>
    <dbReference type="NCBI Taxonomy" id="1416804"/>
    <lineage>
        <taxon>Bacteria</taxon>
        <taxon>Pseudomonadati</taxon>
        <taxon>Pseudomonadota</taxon>
        <taxon>Betaproteobacteria</taxon>
        <taxon>Burkholderiales</taxon>
        <taxon>Alcaligenaceae</taxon>
        <taxon>Bordetella</taxon>
    </lineage>
</organism>
<accession>A0A261S2Z5</accession>
<evidence type="ECO:0000313" key="1">
    <source>
        <dbReference type="EMBL" id="OZI31719.1"/>
    </source>
</evidence>
<dbReference type="Proteomes" id="UP000216020">
    <property type="component" value="Unassembled WGS sequence"/>
</dbReference>
<dbReference type="Pfam" id="PF04365">
    <property type="entry name" value="BrnT_toxin"/>
    <property type="match status" value="1"/>
</dbReference>
<evidence type="ECO:0000313" key="2">
    <source>
        <dbReference type="Proteomes" id="UP000216020"/>
    </source>
</evidence>
<sequence>MEITFDPAKDAINQRKHGVSLAKAEEFEWDGALAEEDARCDYGECRMIAIGYIGLRLHVAVYVDRDDARRILSLRKANSREIKRYAKA</sequence>
<dbReference type="InterPro" id="IPR007460">
    <property type="entry name" value="BrnT_toxin"/>
</dbReference>